<accession>A0A942YWW6</accession>
<dbReference type="PRINTS" id="PR00154">
    <property type="entry name" value="AMPBINDING"/>
</dbReference>
<dbReference type="InterPro" id="IPR045851">
    <property type="entry name" value="AMP-bd_C_sf"/>
</dbReference>
<dbReference type="Gene3D" id="3.30.300.30">
    <property type="match status" value="1"/>
</dbReference>
<comment type="caution">
    <text evidence="5">The sequence shown here is derived from an EMBL/GenBank/DDBJ whole genome shotgun (WGS) entry which is preliminary data.</text>
</comment>
<dbReference type="SUPFAM" id="SSF56801">
    <property type="entry name" value="Acetyl-CoA synthetase-like"/>
    <property type="match status" value="1"/>
</dbReference>
<dbReference type="FunFam" id="3.30.300.30:FF:000008">
    <property type="entry name" value="2,3-dihydroxybenzoate-AMP ligase"/>
    <property type="match status" value="1"/>
</dbReference>
<sequence>MQDWIVHKVLANAVDRFPDQPFLIYEDQLISYKELDDVTDVLASALLQEGFGRGDKIAILALNQLEWLYTYFAAAKIGVGVVALNVRYRDSELEYMLNNSKTKGIVSISGHQSFDFVQFFEKFKDKIPTVEKYIFIGYGFEGSLSFDELLARPLDRGRLEAAKQAVLEEDTAVVIYTSGTTGKPKGTMITNRSILASAKAQADHLSLGAGDCTVGSLPLNHVGGITCAVHALLVCYGSIVLVPEFIPEKVLQVIHHVKPTVFGGVPTMYHMVLNHKHINQYDLSSIKVCIAGGSNVDPTQCEMIETKFPNAKIINLYGLSETSGACIMTRLTDSLEKVQQSIGVPIGDFSLMIVDAEQKELASGEVGEVAVKGGCRAKGYFELEEETRLAFSEDGWLYTGDMGYLDHEGYVILKGRKKEMYIQGGYNVYPVEVENILMSHPKIGFAAGIGVPDSFLGEVGRYYIIPREGATITEEEVKSFCQQHLADYKVPRQVVFVSQLPQTPAGKIQKSALKEQYLKQLQ</sequence>
<dbReference type="AlphaFoldDB" id="A0A942YWW6"/>
<gene>
    <name evidence="5" type="ORF">KHA99_18650</name>
</gene>
<dbReference type="InterPro" id="IPR020459">
    <property type="entry name" value="AMP-binding"/>
</dbReference>
<proteinExistence type="inferred from homology"/>
<dbReference type="InterPro" id="IPR020845">
    <property type="entry name" value="AMP-binding_CS"/>
</dbReference>
<evidence type="ECO:0000313" key="6">
    <source>
        <dbReference type="Proteomes" id="UP000679749"/>
    </source>
</evidence>
<dbReference type="InterPro" id="IPR000873">
    <property type="entry name" value="AMP-dep_synth/lig_dom"/>
</dbReference>
<dbReference type="Proteomes" id="UP000679749">
    <property type="component" value="Unassembled WGS sequence"/>
</dbReference>
<evidence type="ECO:0000259" key="4">
    <source>
        <dbReference type="Pfam" id="PF13193"/>
    </source>
</evidence>
<dbReference type="PANTHER" id="PTHR43201">
    <property type="entry name" value="ACYL-COA SYNTHETASE"/>
    <property type="match status" value="1"/>
</dbReference>
<evidence type="ECO:0000313" key="5">
    <source>
        <dbReference type="EMBL" id="MBS4214470.1"/>
    </source>
</evidence>
<feature type="domain" description="AMP-binding enzyme C-terminal" evidence="4">
    <location>
        <begin position="432"/>
        <end position="507"/>
    </location>
</feature>
<dbReference type="PROSITE" id="PS00455">
    <property type="entry name" value="AMP_BINDING"/>
    <property type="match status" value="1"/>
</dbReference>
<reference evidence="5" key="1">
    <citation type="submission" date="2021-05" db="EMBL/GenBank/DDBJ databases">
        <title>Novel Bacillus species.</title>
        <authorList>
            <person name="Liu G."/>
        </authorList>
    </citation>
    <scope>NUCLEOTIDE SEQUENCE</scope>
    <source>
        <strain evidence="5">FJAT-49825</strain>
    </source>
</reference>
<evidence type="ECO:0000259" key="3">
    <source>
        <dbReference type="Pfam" id="PF00501"/>
    </source>
</evidence>
<name>A0A942YWW6_9BACI</name>
<keyword evidence="2" id="KW-0436">Ligase</keyword>
<keyword evidence="6" id="KW-1185">Reference proteome</keyword>
<dbReference type="RefSeq" id="WP_213119006.1">
    <property type="nucleotide sequence ID" value="NZ_JAGYPF010000004.1"/>
</dbReference>
<dbReference type="InterPro" id="IPR042099">
    <property type="entry name" value="ANL_N_sf"/>
</dbReference>
<dbReference type="GO" id="GO:0031956">
    <property type="term" value="F:medium-chain fatty acid-CoA ligase activity"/>
    <property type="evidence" value="ECO:0007669"/>
    <property type="project" value="TreeGrafter"/>
</dbReference>
<dbReference type="EMBL" id="JAGYPF010000004">
    <property type="protein sequence ID" value="MBS4214470.1"/>
    <property type="molecule type" value="Genomic_DNA"/>
</dbReference>
<dbReference type="GO" id="GO:0006631">
    <property type="term" value="P:fatty acid metabolic process"/>
    <property type="evidence" value="ECO:0007669"/>
    <property type="project" value="TreeGrafter"/>
</dbReference>
<organism evidence="5 6">
    <name type="scientific">Neobacillus rhizophilus</name>
    <dbReference type="NCBI Taxonomy" id="2833579"/>
    <lineage>
        <taxon>Bacteria</taxon>
        <taxon>Bacillati</taxon>
        <taxon>Bacillota</taxon>
        <taxon>Bacilli</taxon>
        <taxon>Bacillales</taxon>
        <taxon>Bacillaceae</taxon>
        <taxon>Neobacillus</taxon>
    </lineage>
</organism>
<evidence type="ECO:0000256" key="2">
    <source>
        <dbReference type="ARBA" id="ARBA00022598"/>
    </source>
</evidence>
<dbReference type="Pfam" id="PF13193">
    <property type="entry name" value="AMP-binding_C"/>
    <property type="match status" value="1"/>
</dbReference>
<dbReference type="Gene3D" id="3.40.50.12780">
    <property type="entry name" value="N-terminal domain of ligase-like"/>
    <property type="match status" value="1"/>
</dbReference>
<comment type="similarity">
    <text evidence="1">Belongs to the ATP-dependent AMP-binding enzyme family.</text>
</comment>
<evidence type="ECO:0000256" key="1">
    <source>
        <dbReference type="ARBA" id="ARBA00006432"/>
    </source>
</evidence>
<dbReference type="PANTHER" id="PTHR43201:SF5">
    <property type="entry name" value="MEDIUM-CHAIN ACYL-COA LIGASE ACSF2, MITOCHONDRIAL"/>
    <property type="match status" value="1"/>
</dbReference>
<protein>
    <submittedName>
        <fullName evidence="5">AMP-binding protein</fullName>
    </submittedName>
</protein>
<dbReference type="Pfam" id="PF00501">
    <property type="entry name" value="AMP-binding"/>
    <property type="match status" value="1"/>
</dbReference>
<dbReference type="InterPro" id="IPR025110">
    <property type="entry name" value="AMP-bd_C"/>
</dbReference>
<feature type="domain" description="AMP-dependent synthetase/ligase" evidence="3">
    <location>
        <begin position="12"/>
        <end position="381"/>
    </location>
</feature>